<feature type="transmembrane region" description="Helical" evidence="6">
    <location>
        <begin position="130"/>
        <end position="148"/>
    </location>
</feature>
<dbReference type="RefSeq" id="WP_377094369.1">
    <property type="nucleotide sequence ID" value="NZ_JBHSJM010000001.1"/>
</dbReference>
<name>A0ABW5E4A1_9BACT</name>
<feature type="transmembrane region" description="Helical" evidence="6">
    <location>
        <begin position="45"/>
        <end position="64"/>
    </location>
</feature>
<evidence type="ECO:0000256" key="3">
    <source>
        <dbReference type="ARBA" id="ARBA00022692"/>
    </source>
</evidence>
<evidence type="ECO:0000313" key="8">
    <source>
        <dbReference type="EMBL" id="MFD2276290.1"/>
    </source>
</evidence>
<feature type="transmembrane region" description="Helical" evidence="6">
    <location>
        <begin position="106"/>
        <end position="123"/>
    </location>
</feature>
<feature type="transmembrane region" description="Helical" evidence="6">
    <location>
        <begin position="226"/>
        <end position="248"/>
    </location>
</feature>
<feature type="transmembrane region" description="Helical" evidence="6">
    <location>
        <begin position="192"/>
        <end position="211"/>
    </location>
</feature>
<evidence type="ECO:0000313" key="9">
    <source>
        <dbReference type="Proteomes" id="UP001597297"/>
    </source>
</evidence>
<keyword evidence="4 6" id="KW-1133">Transmembrane helix</keyword>
<evidence type="ECO:0000259" key="7">
    <source>
        <dbReference type="Pfam" id="PF00892"/>
    </source>
</evidence>
<feature type="transmembrane region" description="Helical" evidence="6">
    <location>
        <begin position="160"/>
        <end position="180"/>
    </location>
</feature>
<dbReference type="Pfam" id="PF00892">
    <property type="entry name" value="EamA"/>
    <property type="match status" value="2"/>
</dbReference>
<accession>A0ABW5E4A1</accession>
<evidence type="ECO:0000256" key="2">
    <source>
        <dbReference type="ARBA" id="ARBA00022475"/>
    </source>
</evidence>
<feature type="transmembrane region" description="Helical" evidence="6">
    <location>
        <begin position="76"/>
        <end position="100"/>
    </location>
</feature>
<dbReference type="Proteomes" id="UP001597297">
    <property type="component" value="Unassembled WGS sequence"/>
</dbReference>
<feature type="transmembrane region" description="Helical" evidence="6">
    <location>
        <begin position="255"/>
        <end position="276"/>
    </location>
</feature>
<evidence type="ECO:0000256" key="1">
    <source>
        <dbReference type="ARBA" id="ARBA00004651"/>
    </source>
</evidence>
<dbReference type="InterPro" id="IPR000620">
    <property type="entry name" value="EamA_dom"/>
</dbReference>
<feature type="transmembrane region" description="Helical" evidence="6">
    <location>
        <begin position="282"/>
        <end position="299"/>
    </location>
</feature>
<dbReference type="InterPro" id="IPR050638">
    <property type="entry name" value="AA-Vitamin_Transporters"/>
</dbReference>
<dbReference type="SUPFAM" id="SSF103481">
    <property type="entry name" value="Multidrug resistance efflux transporter EmrE"/>
    <property type="match status" value="2"/>
</dbReference>
<keyword evidence="2" id="KW-1003">Cell membrane</keyword>
<evidence type="ECO:0000256" key="6">
    <source>
        <dbReference type="SAM" id="Phobius"/>
    </source>
</evidence>
<sequence length="307" mass="32935">MYRPPTIPTSVTIPSLVILGSFLFCAKGIIVKLMYAEGLVPSSVMALRMLTATPVFVVMVALHWKKLTTIRRRDWGLMGLLAFIGYYLCSLVNMIGLQYISVGLERVILFSYPSIVIAGSILFQGSRPKAGTYIACILTWVGLSLLIHKEISFAGDTNQILYGSAMVLLSAIIYASYIMIAKPVIQRVGVQLYTGLTMCICAGIILGHFSIENGDFSSLFASQEIISYGAAIGIAGTVIPLLLLSYALSKISSSSYAVISSIGPILTIVLSILFIGQLPDKAQCIGLTLSIVGGIFASLQKQNNAST</sequence>
<dbReference type="Gene3D" id="1.10.3730.20">
    <property type="match status" value="1"/>
</dbReference>
<keyword evidence="5 6" id="KW-0472">Membrane</keyword>
<evidence type="ECO:0000256" key="4">
    <source>
        <dbReference type="ARBA" id="ARBA00022989"/>
    </source>
</evidence>
<keyword evidence="9" id="KW-1185">Reference proteome</keyword>
<comment type="caution">
    <text evidence="8">The sequence shown here is derived from an EMBL/GenBank/DDBJ whole genome shotgun (WGS) entry which is preliminary data.</text>
</comment>
<evidence type="ECO:0000256" key="5">
    <source>
        <dbReference type="ARBA" id="ARBA00023136"/>
    </source>
</evidence>
<reference evidence="9" key="1">
    <citation type="journal article" date="2019" name="Int. J. Syst. Evol. Microbiol.">
        <title>The Global Catalogue of Microorganisms (GCM) 10K type strain sequencing project: providing services to taxonomists for standard genome sequencing and annotation.</title>
        <authorList>
            <consortium name="The Broad Institute Genomics Platform"/>
            <consortium name="The Broad Institute Genome Sequencing Center for Infectious Disease"/>
            <person name="Wu L."/>
            <person name="Ma J."/>
        </authorList>
    </citation>
    <scope>NUCLEOTIDE SEQUENCE [LARGE SCALE GENOMIC DNA]</scope>
    <source>
        <strain evidence="9">JCM 16545</strain>
    </source>
</reference>
<comment type="subcellular location">
    <subcellularLocation>
        <location evidence="1">Cell membrane</location>
        <topology evidence="1">Multi-pass membrane protein</topology>
    </subcellularLocation>
</comment>
<gene>
    <name evidence="8" type="ORF">ACFSQZ_07405</name>
</gene>
<feature type="domain" description="EamA" evidence="7">
    <location>
        <begin position="163"/>
        <end position="297"/>
    </location>
</feature>
<dbReference type="PANTHER" id="PTHR32322">
    <property type="entry name" value="INNER MEMBRANE TRANSPORTER"/>
    <property type="match status" value="1"/>
</dbReference>
<proteinExistence type="predicted"/>
<dbReference type="InterPro" id="IPR037185">
    <property type="entry name" value="EmrE-like"/>
</dbReference>
<feature type="transmembrane region" description="Helical" evidence="6">
    <location>
        <begin position="12"/>
        <end position="33"/>
    </location>
</feature>
<dbReference type="EMBL" id="JBHUJC010000020">
    <property type="protein sequence ID" value="MFD2276290.1"/>
    <property type="molecule type" value="Genomic_DNA"/>
</dbReference>
<feature type="domain" description="EamA" evidence="7">
    <location>
        <begin position="16"/>
        <end position="146"/>
    </location>
</feature>
<keyword evidence="3 6" id="KW-0812">Transmembrane</keyword>
<protein>
    <submittedName>
        <fullName evidence="8">DMT family transporter</fullName>
    </submittedName>
</protein>
<organism evidence="8 9">
    <name type="scientific">Rubritalea spongiae</name>
    <dbReference type="NCBI Taxonomy" id="430797"/>
    <lineage>
        <taxon>Bacteria</taxon>
        <taxon>Pseudomonadati</taxon>
        <taxon>Verrucomicrobiota</taxon>
        <taxon>Verrucomicrobiia</taxon>
        <taxon>Verrucomicrobiales</taxon>
        <taxon>Rubritaleaceae</taxon>
        <taxon>Rubritalea</taxon>
    </lineage>
</organism>
<dbReference type="PANTHER" id="PTHR32322:SF18">
    <property type="entry name" value="S-ADENOSYLMETHIONINE_S-ADENOSYLHOMOCYSTEINE TRANSPORTER"/>
    <property type="match status" value="1"/>
</dbReference>